<name>A0A6V7TU72_MELEN</name>
<evidence type="ECO:0000313" key="4">
    <source>
        <dbReference type="Proteomes" id="UP000580250"/>
    </source>
</evidence>
<keyword evidence="1" id="KW-0175">Coiled coil</keyword>
<evidence type="ECO:0000313" key="3">
    <source>
        <dbReference type="EMBL" id="CAD2131232.1"/>
    </source>
</evidence>
<organism evidence="3 4">
    <name type="scientific">Meloidogyne enterolobii</name>
    <name type="common">Root-knot nematode worm</name>
    <name type="synonym">Meloidogyne mayaguensis</name>
    <dbReference type="NCBI Taxonomy" id="390850"/>
    <lineage>
        <taxon>Eukaryota</taxon>
        <taxon>Metazoa</taxon>
        <taxon>Ecdysozoa</taxon>
        <taxon>Nematoda</taxon>
        <taxon>Chromadorea</taxon>
        <taxon>Rhabditida</taxon>
        <taxon>Tylenchina</taxon>
        <taxon>Tylenchomorpha</taxon>
        <taxon>Tylenchoidea</taxon>
        <taxon>Meloidogynidae</taxon>
        <taxon>Meloidogyninae</taxon>
        <taxon>Meloidogyne</taxon>
    </lineage>
</organism>
<sequence>MTPINSNINDKTKSQQNDQTGKTNNIGQTQSVPSVIPQHQQMMPSLAYQQQHAQRLQYISNSMSNANNSTIQPQMFPTYPNPMSNPNNTTTQPKLEKCGWVVGNISFQSGINTSELHVNLRKNITIGKVNKLLTKTTLDTFKFIEELLVDDPSKKVVQDGGQIKKQIQESEIKHKKEIEDLKKECEKMKAKCSNWEYKHEMLLRQINKMKKDEIDKIKEVSKKEKSKDKTTLDVVEDEDPEIINDFDFLQDDKNEEENDL</sequence>
<protein>
    <submittedName>
        <fullName evidence="3">Uncharacterized protein</fullName>
    </submittedName>
</protein>
<dbReference type="AlphaFoldDB" id="A0A6V7TU72"/>
<feature type="region of interest" description="Disordered" evidence="2">
    <location>
        <begin position="1"/>
        <end position="30"/>
    </location>
</feature>
<evidence type="ECO:0000256" key="1">
    <source>
        <dbReference type="SAM" id="Coils"/>
    </source>
</evidence>
<proteinExistence type="predicted"/>
<gene>
    <name evidence="3" type="ORF">MENT_LOCUS3243</name>
</gene>
<reference evidence="3 4" key="1">
    <citation type="submission" date="2020-08" db="EMBL/GenBank/DDBJ databases">
        <authorList>
            <person name="Koutsovoulos G."/>
            <person name="Danchin GJ E."/>
        </authorList>
    </citation>
    <scope>NUCLEOTIDE SEQUENCE [LARGE SCALE GENOMIC DNA]</scope>
</reference>
<accession>A0A6V7TU72</accession>
<dbReference type="EMBL" id="CAJEWN010000010">
    <property type="protein sequence ID" value="CAD2131232.1"/>
    <property type="molecule type" value="Genomic_DNA"/>
</dbReference>
<feature type="coiled-coil region" evidence="1">
    <location>
        <begin position="164"/>
        <end position="198"/>
    </location>
</feature>
<dbReference type="Proteomes" id="UP000580250">
    <property type="component" value="Unassembled WGS sequence"/>
</dbReference>
<evidence type="ECO:0000256" key="2">
    <source>
        <dbReference type="SAM" id="MobiDB-lite"/>
    </source>
</evidence>
<comment type="caution">
    <text evidence="3">The sequence shown here is derived from an EMBL/GenBank/DDBJ whole genome shotgun (WGS) entry which is preliminary data.</text>
</comment>